<evidence type="ECO:0000313" key="2">
    <source>
        <dbReference type="EMBL" id="KAJ7745016.1"/>
    </source>
</evidence>
<evidence type="ECO:0000313" key="3">
    <source>
        <dbReference type="Proteomes" id="UP001215280"/>
    </source>
</evidence>
<name>A0AAD7N487_9AGAR</name>
<gene>
    <name evidence="2" type="ORF">DFH07DRAFT_977968</name>
</gene>
<dbReference type="EMBL" id="JARJLG010000105">
    <property type="protein sequence ID" value="KAJ7745016.1"/>
    <property type="molecule type" value="Genomic_DNA"/>
</dbReference>
<keyword evidence="3" id="KW-1185">Reference proteome</keyword>
<accession>A0AAD7N487</accession>
<feature type="region of interest" description="Disordered" evidence="1">
    <location>
        <begin position="293"/>
        <end position="316"/>
    </location>
</feature>
<comment type="caution">
    <text evidence="2">The sequence shown here is derived from an EMBL/GenBank/DDBJ whole genome shotgun (WGS) entry which is preliminary data.</text>
</comment>
<reference evidence="2" key="1">
    <citation type="submission" date="2023-03" db="EMBL/GenBank/DDBJ databases">
        <title>Massive genome expansion in bonnet fungi (Mycena s.s.) driven by repeated elements and novel gene families across ecological guilds.</title>
        <authorList>
            <consortium name="Lawrence Berkeley National Laboratory"/>
            <person name="Harder C.B."/>
            <person name="Miyauchi S."/>
            <person name="Viragh M."/>
            <person name="Kuo A."/>
            <person name="Thoen E."/>
            <person name="Andreopoulos B."/>
            <person name="Lu D."/>
            <person name="Skrede I."/>
            <person name="Drula E."/>
            <person name="Henrissat B."/>
            <person name="Morin E."/>
            <person name="Kohler A."/>
            <person name="Barry K."/>
            <person name="LaButti K."/>
            <person name="Morin E."/>
            <person name="Salamov A."/>
            <person name="Lipzen A."/>
            <person name="Mereny Z."/>
            <person name="Hegedus B."/>
            <person name="Baldrian P."/>
            <person name="Stursova M."/>
            <person name="Weitz H."/>
            <person name="Taylor A."/>
            <person name="Grigoriev I.V."/>
            <person name="Nagy L.G."/>
            <person name="Martin F."/>
            <person name="Kauserud H."/>
        </authorList>
    </citation>
    <scope>NUCLEOTIDE SEQUENCE</scope>
    <source>
        <strain evidence="2">CBHHK188m</strain>
    </source>
</reference>
<dbReference type="AlphaFoldDB" id="A0AAD7N487"/>
<protein>
    <submittedName>
        <fullName evidence="2">Uncharacterized protein</fullName>
    </submittedName>
</protein>
<feature type="compositionally biased region" description="Pro residues" evidence="1">
    <location>
        <begin position="304"/>
        <end position="316"/>
    </location>
</feature>
<dbReference type="Proteomes" id="UP001215280">
    <property type="component" value="Unassembled WGS sequence"/>
</dbReference>
<proteinExistence type="predicted"/>
<organism evidence="2 3">
    <name type="scientific">Mycena maculata</name>
    <dbReference type="NCBI Taxonomy" id="230809"/>
    <lineage>
        <taxon>Eukaryota</taxon>
        <taxon>Fungi</taxon>
        <taxon>Dikarya</taxon>
        <taxon>Basidiomycota</taxon>
        <taxon>Agaricomycotina</taxon>
        <taxon>Agaricomycetes</taxon>
        <taxon>Agaricomycetidae</taxon>
        <taxon>Agaricales</taxon>
        <taxon>Marasmiineae</taxon>
        <taxon>Mycenaceae</taxon>
        <taxon>Mycena</taxon>
    </lineage>
</organism>
<feature type="region of interest" description="Disordered" evidence="1">
    <location>
        <begin position="114"/>
        <end position="137"/>
    </location>
</feature>
<evidence type="ECO:0000256" key="1">
    <source>
        <dbReference type="SAM" id="MobiDB-lite"/>
    </source>
</evidence>
<sequence length="316" mass="35131">MSLPLVSSLKSKTLSELACHIPLTQIDVPLAVYQENLKYERKITLPVTTWGEYAHLRLPLEDLMGFNGEKGGIPCVVRNAIQFIHESGVEEEGLSAVRPTPSYCTLPRRHTTMELSSPSKLSVTRTSPLRSSKTTASAPTALRVPIHVHEYTTARALPCPRARTAPPPPPAAPSPQQMYRRLHLLLAQHTPRAKVLLQPRHIPHRRHVFSCGSIHVHELGSLTFMPVSASVSSRARSCSTSIATGQLQIPLLCQLLRPPLHLHHHRYPLIPSSMTPHREAKCLRWLTKFTPSTRTQIQRQAPPSATPPWPTPSRPG</sequence>